<evidence type="ECO:0008006" key="3">
    <source>
        <dbReference type="Google" id="ProtNLM"/>
    </source>
</evidence>
<dbReference type="EMBL" id="MEVA01000009">
    <property type="protein sequence ID" value="OGC47435.1"/>
    <property type="molecule type" value="Genomic_DNA"/>
</dbReference>
<dbReference type="Proteomes" id="UP000176608">
    <property type="component" value="Unassembled WGS sequence"/>
</dbReference>
<proteinExistence type="predicted"/>
<gene>
    <name evidence="1" type="ORF">A2886_03360</name>
</gene>
<dbReference type="AlphaFoldDB" id="A0A1F4UR49"/>
<name>A0A1F4UR49_UNCKA</name>
<organism evidence="1 2">
    <name type="scientific">candidate division WWE3 bacterium RIFCSPHIGHO2_01_FULL_42_13</name>
    <dbReference type="NCBI Taxonomy" id="1802617"/>
    <lineage>
        <taxon>Bacteria</taxon>
        <taxon>Katanobacteria</taxon>
    </lineage>
</organism>
<reference evidence="1 2" key="1">
    <citation type="journal article" date="2016" name="Nat. Commun.">
        <title>Thousands of microbial genomes shed light on interconnected biogeochemical processes in an aquifer system.</title>
        <authorList>
            <person name="Anantharaman K."/>
            <person name="Brown C.T."/>
            <person name="Hug L.A."/>
            <person name="Sharon I."/>
            <person name="Castelle C.J."/>
            <person name="Probst A.J."/>
            <person name="Thomas B.C."/>
            <person name="Singh A."/>
            <person name="Wilkins M.J."/>
            <person name="Karaoz U."/>
            <person name="Brodie E.L."/>
            <person name="Williams K.H."/>
            <person name="Hubbard S.S."/>
            <person name="Banfield J.F."/>
        </authorList>
    </citation>
    <scope>NUCLEOTIDE SEQUENCE [LARGE SCALE GENOMIC DNA]</scope>
</reference>
<comment type="caution">
    <text evidence="1">The sequence shown here is derived from an EMBL/GenBank/DDBJ whole genome shotgun (WGS) entry which is preliminary data.</text>
</comment>
<accession>A0A1F4UR49</accession>
<evidence type="ECO:0000313" key="1">
    <source>
        <dbReference type="EMBL" id="OGC47435.1"/>
    </source>
</evidence>
<dbReference type="STRING" id="1802617.A2886_03360"/>
<protein>
    <recommendedName>
        <fullName evidence="3">ABM domain-containing protein</fullName>
    </recommendedName>
</protein>
<sequence length="96" mass="11292">MTNLTTGLWKFHESVPLEVLQEVAEEWAKDERYKYLYIRWASKDQRAIGFTYEKEDGAKGTHEKFFEEITDKLKKKFGNSLVGWDVSSTTYTIKGF</sequence>
<evidence type="ECO:0000313" key="2">
    <source>
        <dbReference type="Proteomes" id="UP000176608"/>
    </source>
</evidence>